<evidence type="ECO:0000256" key="4">
    <source>
        <dbReference type="SAM" id="MobiDB-lite"/>
    </source>
</evidence>
<dbReference type="PROSITE" id="PS50600">
    <property type="entry name" value="ULP_PROTEASE"/>
    <property type="match status" value="1"/>
</dbReference>
<keyword evidence="2" id="KW-0645">Protease</keyword>
<evidence type="ECO:0000256" key="1">
    <source>
        <dbReference type="ARBA" id="ARBA00005234"/>
    </source>
</evidence>
<feature type="region of interest" description="Disordered" evidence="4">
    <location>
        <begin position="607"/>
        <end position="708"/>
    </location>
</feature>
<gene>
    <name evidence="6" type="ORF">R3P38DRAFT_2816382</name>
</gene>
<reference evidence="6 7" key="1">
    <citation type="journal article" date="2024" name="J Genomics">
        <title>Draft genome sequencing and assembly of Favolaschia claudopus CIRM-BRFM 2984 isolated from oak limbs.</title>
        <authorList>
            <person name="Navarro D."/>
            <person name="Drula E."/>
            <person name="Chaduli D."/>
            <person name="Cazenave R."/>
            <person name="Ahrendt S."/>
            <person name="Wang J."/>
            <person name="Lipzen A."/>
            <person name="Daum C."/>
            <person name="Barry K."/>
            <person name="Grigoriev I.V."/>
            <person name="Favel A."/>
            <person name="Rosso M.N."/>
            <person name="Martin F."/>
        </authorList>
    </citation>
    <scope>NUCLEOTIDE SEQUENCE [LARGE SCALE GENOMIC DNA]</scope>
    <source>
        <strain evidence="6 7">CIRM-BRFM 2984</strain>
    </source>
</reference>
<proteinExistence type="inferred from homology"/>
<dbReference type="Gene3D" id="3.40.395.10">
    <property type="entry name" value="Adenoviral Proteinase, Chain A"/>
    <property type="match status" value="1"/>
</dbReference>
<feature type="compositionally biased region" description="Pro residues" evidence="4">
    <location>
        <begin position="622"/>
        <end position="636"/>
    </location>
</feature>
<keyword evidence="3" id="KW-0378">Hydrolase</keyword>
<dbReference type="GO" id="GO:0008234">
    <property type="term" value="F:cysteine-type peptidase activity"/>
    <property type="evidence" value="ECO:0007669"/>
    <property type="project" value="InterPro"/>
</dbReference>
<dbReference type="GO" id="GO:0019783">
    <property type="term" value="F:ubiquitin-like protein peptidase activity"/>
    <property type="evidence" value="ECO:0007669"/>
    <property type="project" value="UniProtKB-ARBA"/>
</dbReference>
<organism evidence="6 7">
    <name type="scientific">Favolaschia claudopus</name>
    <dbReference type="NCBI Taxonomy" id="2862362"/>
    <lineage>
        <taxon>Eukaryota</taxon>
        <taxon>Fungi</taxon>
        <taxon>Dikarya</taxon>
        <taxon>Basidiomycota</taxon>
        <taxon>Agaricomycotina</taxon>
        <taxon>Agaricomycetes</taxon>
        <taxon>Agaricomycetidae</taxon>
        <taxon>Agaricales</taxon>
        <taxon>Marasmiineae</taxon>
        <taxon>Mycenaceae</taxon>
        <taxon>Favolaschia</taxon>
    </lineage>
</organism>
<protein>
    <recommendedName>
        <fullName evidence="5">Ubiquitin-like protease family profile domain-containing protein</fullName>
    </recommendedName>
</protein>
<sequence>MQIQSSIFAEYLKIVSQSSPLFARETFMDLDVDDLEAAFIPADWIGKKKKYSEDLPASVIAAKNAVFSCPTSATEIAIADKNLPVLKFVDIKLPRVSSELVYGQSALWFSKDEPASDITFLRERNIPPPRVLYQLRRKSGQAWLDGAKSISDPRYNDGQDRFPLYVLTLWTEMSQMVEEQGAWKRSVEWLRMQREKCKDELTRDIIDEAGKALKTMARDAPLTYGRQSVSTIDLREFLGTVWLKTNNIDIMMEDLADRVASDPGVAGKVIVAPLAFANAVLAARKGEYTREKARLLHRYECEVKEHKKERIVFPANVANCHWIAGVIDFRHKTISFGDSMSEWVAPEERLVGGLMRWLQMQFGGGFSCEYDGLEHGNQQDNFSCGVVMENTCQRAIFPNTPLWIPRLAVRARLEHFLKYASTQVERVESKTAETVFRPAQKENEVLCEHPAFGARVGRGDHNFEDNTQSLAHGRRVRITDLLNPQDDAISIQSSESSSSRGSVVLLGKAAWSDDEASSTGGDGGGGGSDGGGGGGSDGGGGGGGGGGGDVDVDWDAGGDGYTTGGFESSERASASSLLADEFASSGDDFGPANTSSEGFSVAGDVESMGAEGEDTDSVMDLDPPPISDRPPSPVPPQTSLLGLFKGSKQTKPEKFAPPPPPKKRGRPKVDDSESESSRVPTKKKLKKERPPTPPPSPPNVGISKSSKAARELMRKLKAGVLHLEPSHPKRWQDFKDACLELDPEAEFMGDTDIQEMRRIRHSACGTKVTGRIPYEVLRFRSHCNKECPIIHKDAGMSTLKKIIKSATAGLKLSKLGRSRTTSPEPDKPCSGVTDDDIPNVQRYLRRTSAPGGGSRSVFKIAMENFKKPFIKLSSGRQEEVRDRQYHEQKWRNDHARLRVFSTSCDKTVPARKPRTLPCPPCTSLLNNRAFKRALKKQGPSHPDNYIFTNHLFRNPILGELYGRCAGLREIIEHPDAKNTPCIRYAQGVLAGKYKNEVFNGLVEAMVTKTDREERGVGMQNFKYAPAYDEFCNIIRINSPAAYRAFQEHLPSRSERSFR</sequence>
<evidence type="ECO:0000313" key="6">
    <source>
        <dbReference type="EMBL" id="KAK6966380.1"/>
    </source>
</evidence>
<feature type="domain" description="Ubiquitin-like protease family profile" evidence="5">
    <location>
        <begin position="222"/>
        <end position="395"/>
    </location>
</feature>
<feature type="compositionally biased region" description="Gly residues" evidence="4">
    <location>
        <begin position="520"/>
        <end position="549"/>
    </location>
</feature>
<evidence type="ECO:0000256" key="3">
    <source>
        <dbReference type="ARBA" id="ARBA00022801"/>
    </source>
</evidence>
<dbReference type="Proteomes" id="UP001362999">
    <property type="component" value="Unassembled WGS sequence"/>
</dbReference>
<dbReference type="GO" id="GO:0006508">
    <property type="term" value="P:proteolysis"/>
    <property type="evidence" value="ECO:0007669"/>
    <property type="project" value="UniProtKB-KW"/>
</dbReference>
<dbReference type="SUPFAM" id="SSF54001">
    <property type="entry name" value="Cysteine proteinases"/>
    <property type="match status" value="1"/>
</dbReference>
<name>A0AAV9YZ23_9AGAR</name>
<dbReference type="AlphaFoldDB" id="A0AAV9YZ23"/>
<evidence type="ECO:0000256" key="2">
    <source>
        <dbReference type="ARBA" id="ARBA00022670"/>
    </source>
</evidence>
<dbReference type="Pfam" id="PF02902">
    <property type="entry name" value="Peptidase_C48"/>
    <property type="match status" value="1"/>
</dbReference>
<feature type="region of interest" description="Disordered" evidence="4">
    <location>
        <begin position="511"/>
        <end position="568"/>
    </location>
</feature>
<dbReference type="InterPro" id="IPR003653">
    <property type="entry name" value="Peptidase_C48_C"/>
</dbReference>
<feature type="region of interest" description="Disordered" evidence="4">
    <location>
        <begin position="815"/>
        <end position="836"/>
    </location>
</feature>
<keyword evidence="7" id="KW-1185">Reference proteome</keyword>
<evidence type="ECO:0000259" key="5">
    <source>
        <dbReference type="PROSITE" id="PS50600"/>
    </source>
</evidence>
<comment type="caution">
    <text evidence="6">The sequence shown here is derived from an EMBL/GenBank/DDBJ whole genome shotgun (WGS) entry which is preliminary data.</text>
</comment>
<dbReference type="InterPro" id="IPR038765">
    <property type="entry name" value="Papain-like_cys_pep_sf"/>
</dbReference>
<accession>A0AAV9YZ23</accession>
<dbReference type="EMBL" id="JAWWNJ010000279">
    <property type="protein sequence ID" value="KAK6966380.1"/>
    <property type="molecule type" value="Genomic_DNA"/>
</dbReference>
<evidence type="ECO:0000313" key="7">
    <source>
        <dbReference type="Proteomes" id="UP001362999"/>
    </source>
</evidence>
<comment type="similarity">
    <text evidence="1">Belongs to the peptidase C48 family.</text>
</comment>